<keyword evidence="12" id="KW-1185">Reference proteome</keyword>
<dbReference type="InterPro" id="IPR000515">
    <property type="entry name" value="MetI-like"/>
</dbReference>
<keyword evidence="4" id="KW-0813">Transport</keyword>
<accession>G8QT38</accession>
<evidence type="ECO:0000256" key="9">
    <source>
        <dbReference type="RuleBase" id="RU363043"/>
    </source>
</evidence>
<dbReference type="eggNOG" id="COG0581">
    <property type="taxonomic scope" value="Bacteria"/>
</dbReference>
<evidence type="ECO:0000313" key="11">
    <source>
        <dbReference type="EMBL" id="AEV27943.1"/>
    </source>
</evidence>
<keyword evidence="8 9" id="KW-0472">Membrane</keyword>
<evidence type="ECO:0000256" key="2">
    <source>
        <dbReference type="ARBA" id="ARBA00007069"/>
    </source>
</evidence>
<feature type="transmembrane region" description="Helical" evidence="9">
    <location>
        <begin position="339"/>
        <end position="359"/>
    </location>
</feature>
<evidence type="ECO:0000259" key="10">
    <source>
        <dbReference type="PROSITE" id="PS50928"/>
    </source>
</evidence>
<dbReference type="PROSITE" id="PS50928">
    <property type="entry name" value="ABC_TM1"/>
    <property type="match status" value="1"/>
</dbReference>
<dbReference type="GO" id="GO:0005315">
    <property type="term" value="F:phosphate transmembrane transporter activity"/>
    <property type="evidence" value="ECO:0007669"/>
    <property type="project" value="InterPro"/>
</dbReference>
<evidence type="ECO:0000256" key="6">
    <source>
        <dbReference type="ARBA" id="ARBA00022692"/>
    </source>
</evidence>
<dbReference type="HOGENOM" id="CLU_039293_0_0_12"/>
<comment type="subcellular location">
    <subcellularLocation>
        <location evidence="1 9">Cell membrane</location>
        <topology evidence="1 9">Multi-pass membrane protein</topology>
    </subcellularLocation>
</comment>
<feature type="transmembrane region" description="Helical" evidence="9">
    <location>
        <begin position="455"/>
        <end position="474"/>
    </location>
</feature>
<dbReference type="GO" id="GO:0005886">
    <property type="term" value="C:plasma membrane"/>
    <property type="evidence" value="ECO:0007669"/>
    <property type="project" value="UniProtKB-SubCell"/>
</dbReference>
<dbReference type="SUPFAM" id="SSF161098">
    <property type="entry name" value="MetI-like"/>
    <property type="match status" value="1"/>
</dbReference>
<evidence type="ECO:0000313" key="12">
    <source>
        <dbReference type="Proteomes" id="UP000005632"/>
    </source>
</evidence>
<keyword evidence="7 9" id="KW-1133">Transmembrane helix</keyword>
<comment type="similarity">
    <text evidence="2 9">Belongs to the binding-protein-dependent transport system permease family. CysTW subfamily.</text>
</comment>
<feature type="transmembrane region" description="Helical" evidence="9">
    <location>
        <begin position="400"/>
        <end position="422"/>
    </location>
</feature>
<feature type="transmembrane region" description="Helical" evidence="9">
    <location>
        <begin position="306"/>
        <end position="333"/>
    </location>
</feature>
<dbReference type="Proteomes" id="UP000005632">
    <property type="component" value="Chromosome"/>
</dbReference>
<dbReference type="PANTHER" id="PTHR43470:SF3">
    <property type="entry name" value="PHOSPHATE TRANSPORT SYSTEM PERMEASE PROTEIN PSTA-RELATED"/>
    <property type="match status" value="1"/>
</dbReference>
<dbReference type="InterPro" id="IPR005672">
    <property type="entry name" value="Phosphate_PstA"/>
</dbReference>
<dbReference type="GO" id="GO:0035435">
    <property type="term" value="P:phosphate ion transmembrane transport"/>
    <property type="evidence" value="ECO:0007669"/>
    <property type="project" value="InterPro"/>
</dbReference>
<dbReference type="AlphaFoldDB" id="G8QT38"/>
<dbReference type="Pfam" id="PF00528">
    <property type="entry name" value="BPD_transp_1"/>
    <property type="match status" value="1"/>
</dbReference>
<feature type="transmembrane region" description="Helical" evidence="9">
    <location>
        <begin position="276"/>
        <end position="299"/>
    </location>
</feature>
<gene>
    <name evidence="11" type="ordered locus">SpiGrapes_0079</name>
</gene>
<name>G8QT38_SPHPG</name>
<dbReference type="KEGG" id="sgp:SpiGrapes_0079"/>
<dbReference type="STRING" id="158190.SpiGrapes_0079"/>
<dbReference type="InterPro" id="IPR035906">
    <property type="entry name" value="MetI-like_sf"/>
</dbReference>
<dbReference type="PANTHER" id="PTHR43470">
    <property type="entry name" value="PHOSPHATE TRANSPORT SYSTEM PERMEASE PROTEIN PSTA-RELATED"/>
    <property type="match status" value="1"/>
</dbReference>
<dbReference type="RefSeq" id="WP_014268792.1">
    <property type="nucleotide sequence ID" value="NC_016633.1"/>
</dbReference>
<dbReference type="CDD" id="cd06261">
    <property type="entry name" value="TM_PBP2"/>
    <property type="match status" value="1"/>
</dbReference>
<dbReference type="OrthoDB" id="9807065at2"/>
<sequence>MADKRIRTNTIALAIIKTLAFSTLFILVFLIGYLTFKGLVKDAITISPYKESKDQVVSVFSGDSHIKRMSWEQVRDILDGKIYSMRSVSGYDDDIQLFVDRSSLPVIAEYFALSEASIAETAKVVEFGDKGIARANGSLFIAKTSQGKASGLSRVELSATVVAVNKTVTTLVNNKKVGIVDALDIDRLENGSIMNWSDLNGSDLRVVRCTSFEQLFQTEGGYFVTEANLAYSHSDVELLSIRSTHMEKNLTLRFMASSAIQGGKYGGIGSIIVNTFFMILLSILFAAPVGLGAAIYLSLYAHKGKLLFIIQSGIDLLASVPSIIFGLFGLLVFVQTFGWSFSLISGSLTIALMICPTIIRTSQEAIKSVDASLFDGSIALGATKIETILKISIPNAREGIIGGIILAIGRAAGETAALLYTIGSGTEVANGLFSPARSLAMHIYLTVSEGRGLDGAFAASLVLMVIVLITNRIARLFSRKELR</sequence>
<feature type="domain" description="ABC transmembrane type-1" evidence="10">
    <location>
        <begin position="272"/>
        <end position="474"/>
    </location>
</feature>
<proteinExistence type="inferred from homology"/>
<protein>
    <recommendedName>
        <fullName evidence="3 9">Phosphate transport system permease protein PstA</fullName>
    </recommendedName>
</protein>
<keyword evidence="5 9" id="KW-1003">Cell membrane</keyword>
<evidence type="ECO:0000256" key="1">
    <source>
        <dbReference type="ARBA" id="ARBA00004651"/>
    </source>
</evidence>
<evidence type="ECO:0000256" key="4">
    <source>
        <dbReference type="ARBA" id="ARBA00022448"/>
    </source>
</evidence>
<evidence type="ECO:0000256" key="3">
    <source>
        <dbReference type="ARBA" id="ARBA00016864"/>
    </source>
</evidence>
<dbReference type="NCBIfam" id="TIGR00974">
    <property type="entry name" value="3a0107s02c"/>
    <property type="match status" value="1"/>
</dbReference>
<evidence type="ECO:0000256" key="5">
    <source>
        <dbReference type="ARBA" id="ARBA00022475"/>
    </source>
</evidence>
<keyword evidence="6 9" id="KW-0812">Transmembrane</keyword>
<evidence type="ECO:0000256" key="7">
    <source>
        <dbReference type="ARBA" id="ARBA00022989"/>
    </source>
</evidence>
<evidence type="ECO:0000256" key="8">
    <source>
        <dbReference type="ARBA" id="ARBA00023136"/>
    </source>
</evidence>
<reference evidence="11 12" key="1">
    <citation type="submission" date="2011-11" db="EMBL/GenBank/DDBJ databases">
        <title>Complete sequence of Spirochaeta sp. grapes.</title>
        <authorList>
            <consortium name="US DOE Joint Genome Institute"/>
            <person name="Lucas S."/>
            <person name="Han J."/>
            <person name="Lapidus A."/>
            <person name="Cheng J.-F."/>
            <person name="Goodwin L."/>
            <person name="Pitluck S."/>
            <person name="Peters L."/>
            <person name="Ovchinnikova G."/>
            <person name="Munk A.C."/>
            <person name="Detter J.C."/>
            <person name="Han C."/>
            <person name="Tapia R."/>
            <person name="Land M."/>
            <person name="Hauser L."/>
            <person name="Kyrpides N."/>
            <person name="Ivanova N."/>
            <person name="Pagani I."/>
            <person name="Ritalahtilisa K."/>
            <person name="Loeffler F."/>
            <person name="Woyke T."/>
        </authorList>
    </citation>
    <scope>NUCLEOTIDE SEQUENCE [LARGE SCALE GENOMIC DNA]</scope>
    <source>
        <strain evidence="12">ATCC BAA-1885 / DSM 22778 / Grapes</strain>
    </source>
</reference>
<organism evidence="11 12">
    <name type="scientific">Sphaerochaeta pleomorpha (strain ATCC BAA-1885 / DSM 22778 / Grapes)</name>
    <dbReference type="NCBI Taxonomy" id="158190"/>
    <lineage>
        <taxon>Bacteria</taxon>
        <taxon>Pseudomonadati</taxon>
        <taxon>Spirochaetota</taxon>
        <taxon>Spirochaetia</taxon>
        <taxon>Spirochaetales</taxon>
        <taxon>Sphaerochaetaceae</taxon>
        <taxon>Sphaerochaeta</taxon>
    </lineage>
</organism>
<dbReference type="EMBL" id="CP003155">
    <property type="protein sequence ID" value="AEV27943.1"/>
    <property type="molecule type" value="Genomic_DNA"/>
</dbReference>
<dbReference type="Gene3D" id="1.10.3720.10">
    <property type="entry name" value="MetI-like"/>
    <property type="match status" value="1"/>
</dbReference>
<feature type="transmembrane region" description="Helical" evidence="9">
    <location>
        <begin position="12"/>
        <end position="36"/>
    </location>
</feature>